<dbReference type="GO" id="GO:0001666">
    <property type="term" value="P:response to hypoxia"/>
    <property type="evidence" value="ECO:0007669"/>
    <property type="project" value="TreeGrafter"/>
</dbReference>
<evidence type="ECO:0000256" key="2">
    <source>
        <dbReference type="ARBA" id="ARBA00005189"/>
    </source>
</evidence>
<dbReference type="InterPro" id="IPR009721">
    <property type="entry name" value="O-acyltransferase_WSD1_C"/>
</dbReference>
<comment type="caution">
    <text evidence="12">The sequence shown here is derived from an EMBL/GenBank/DDBJ whole genome shotgun (WGS) entry which is preliminary data.</text>
</comment>
<dbReference type="SUPFAM" id="SSF52777">
    <property type="entry name" value="CoA-dependent acyltransferases"/>
    <property type="match status" value="1"/>
</dbReference>
<feature type="domain" description="O-acyltransferase WSD1 C-terminal" evidence="11">
    <location>
        <begin position="358"/>
        <end position="509"/>
    </location>
</feature>
<dbReference type="RefSeq" id="WP_108984607.1">
    <property type="nucleotide sequence ID" value="NZ_BFBR01000003.1"/>
</dbReference>
<dbReference type="PANTHER" id="PTHR31650">
    <property type="entry name" value="O-ACYLTRANSFERASE (WSD1-LIKE) FAMILY PROTEIN"/>
    <property type="match status" value="1"/>
</dbReference>
<proteinExistence type="inferred from homology"/>
<keyword evidence="5 12" id="KW-0808">Transferase</keyword>
<dbReference type="Pfam" id="PF06974">
    <property type="entry name" value="WS_DGAT_C"/>
    <property type="match status" value="1"/>
</dbReference>
<evidence type="ECO:0000256" key="6">
    <source>
        <dbReference type="ARBA" id="ARBA00022798"/>
    </source>
</evidence>
<dbReference type="GO" id="GO:0051701">
    <property type="term" value="P:biological process involved in interaction with host"/>
    <property type="evidence" value="ECO:0007669"/>
    <property type="project" value="TreeGrafter"/>
</dbReference>
<evidence type="ECO:0000256" key="7">
    <source>
        <dbReference type="ARBA" id="ARBA00023315"/>
    </source>
</evidence>
<evidence type="ECO:0000256" key="3">
    <source>
        <dbReference type="ARBA" id="ARBA00009587"/>
    </source>
</evidence>
<accession>A0A2P2E9K9</accession>
<comment type="similarity">
    <text evidence="3">Belongs to the long-chain O-acyltransferase family.</text>
</comment>
<organism evidence="12 13">
    <name type="scientific">Candidatus Phycosocius bacilliformis</name>
    <dbReference type="NCBI Taxonomy" id="1445552"/>
    <lineage>
        <taxon>Bacteria</taxon>
        <taxon>Pseudomonadati</taxon>
        <taxon>Pseudomonadota</taxon>
        <taxon>Alphaproteobacteria</taxon>
        <taxon>Caulobacterales</taxon>
        <taxon>Caulobacterales incertae sedis</taxon>
        <taxon>Candidatus Phycosocius</taxon>
    </lineage>
</organism>
<dbReference type="Proteomes" id="UP000245086">
    <property type="component" value="Unassembled WGS sequence"/>
</dbReference>
<comment type="catalytic activity">
    <reaction evidence="8">
        <text>an acyl-CoA + a 1,2-diacyl-sn-glycerol = a triacyl-sn-glycerol + CoA</text>
        <dbReference type="Rhea" id="RHEA:10868"/>
        <dbReference type="ChEBI" id="CHEBI:17815"/>
        <dbReference type="ChEBI" id="CHEBI:57287"/>
        <dbReference type="ChEBI" id="CHEBI:58342"/>
        <dbReference type="ChEBI" id="CHEBI:64615"/>
        <dbReference type="EC" id="2.3.1.20"/>
    </reaction>
</comment>
<dbReference type="Pfam" id="PF03007">
    <property type="entry name" value="WS_DGAT_cat"/>
    <property type="match status" value="1"/>
</dbReference>
<keyword evidence="13" id="KW-1185">Reference proteome</keyword>
<dbReference type="UniPathway" id="UPA00282"/>
<evidence type="ECO:0000313" key="13">
    <source>
        <dbReference type="Proteomes" id="UP000245086"/>
    </source>
</evidence>
<gene>
    <name evidence="12" type="ORF">PbB2_01414</name>
</gene>
<sequence>MSEAVRLSSLDASFLYMETPEMPMHVGSLSLFQLPEGYKGDYFEAFKAQIEDRLDAVPMLRKKLSRTLLDLDHPSWVDDEQFDINRHIFRGSLPEPRDMATLRRIVGWMHAKLLNRARPLWEFYVFENLPGNKVGLYAKLHHALIDGGAGVALSQIVYDLSPNPAPRTKAAKADANSEGETNTKKKGRARDVAASVMNTYVNLWQRPFDKAAAASPIALKRTGKTDFGSTLIDHVVDQVEVGMKTVANLPAMLKTAGSVLPGLLDVGKLKDLPKLIPPSTPFNKAISSERAFGTATLSIKRAKAVAKAAGGKLNDVVLAVSAGVLRRHLLAMGALPDKPLVAMVPISLREDGNADTNNQAFAMSCPIATHISDPRERLAAIIADSVQAKSVVSPLKDFIPNFTNASVLGAPMAMQIGSLLYGRSGLSDVLPPGANVIVSNVPGPPIPLYAAGATMLHLWPVSIPAHGMSINITVQGYQDQLEVGVIAGANIFPDVQPLADMMAEELDVLEKAFETVKA</sequence>
<reference evidence="12 13" key="1">
    <citation type="journal article" date="2018" name="Genome Announc.">
        <title>Draft Genome Sequence of "Candidatus Phycosocius bacilliformis," an Alphaproteobacterial Ectosymbiont of the Hydrocarbon-Producing Green Alga Botryococcus braunii.</title>
        <authorList>
            <person name="Tanabe Y."/>
            <person name="Yamaguchi H."/>
            <person name="Watanabe M.M."/>
        </authorList>
    </citation>
    <scope>NUCLEOTIDE SEQUENCE [LARGE SCALE GENOMIC DNA]</scope>
    <source>
        <strain evidence="12 13">BOTRYCO-2</strain>
    </source>
</reference>
<dbReference type="EC" id="2.3.1.20" evidence="4"/>
<dbReference type="InterPro" id="IPR045034">
    <property type="entry name" value="O-acyltransferase_WSD1-like"/>
</dbReference>
<dbReference type="PANTHER" id="PTHR31650:SF1">
    <property type="entry name" value="WAX ESTER SYNTHASE_DIACYLGLYCEROL ACYLTRANSFERASE 4-RELATED"/>
    <property type="match status" value="1"/>
</dbReference>
<dbReference type="GO" id="GO:0005886">
    <property type="term" value="C:plasma membrane"/>
    <property type="evidence" value="ECO:0007669"/>
    <property type="project" value="TreeGrafter"/>
</dbReference>
<keyword evidence="6" id="KW-0319">Glycerol metabolism</keyword>
<evidence type="ECO:0000259" key="11">
    <source>
        <dbReference type="Pfam" id="PF06974"/>
    </source>
</evidence>
<dbReference type="InterPro" id="IPR004255">
    <property type="entry name" value="O-acyltransferase_WSD1_N"/>
</dbReference>
<evidence type="ECO:0000256" key="9">
    <source>
        <dbReference type="SAM" id="MobiDB-lite"/>
    </source>
</evidence>
<protein>
    <recommendedName>
        <fullName evidence="4">diacylglycerol O-acyltransferase</fullName>
        <ecNumber evidence="4">2.3.1.20</ecNumber>
    </recommendedName>
</protein>
<keyword evidence="7 12" id="KW-0012">Acyltransferase</keyword>
<feature type="domain" description="O-acyltransferase WSD1-like N-terminal" evidence="10">
    <location>
        <begin position="7"/>
        <end position="317"/>
    </location>
</feature>
<dbReference type="EMBL" id="BFBR01000003">
    <property type="protein sequence ID" value="GBF57745.1"/>
    <property type="molecule type" value="Genomic_DNA"/>
</dbReference>
<dbReference type="AlphaFoldDB" id="A0A2P2E9K9"/>
<evidence type="ECO:0000256" key="8">
    <source>
        <dbReference type="ARBA" id="ARBA00048109"/>
    </source>
</evidence>
<comment type="pathway">
    <text evidence="2">Lipid metabolism.</text>
</comment>
<name>A0A2P2E9K9_9PROT</name>
<dbReference type="GO" id="GO:0004144">
    <property type="term" value="F:diacylglycerol O-acyltransferase activity"/>
    <property type="evidence" value="ECO:0007669"/>
    <property type="project" value="UniProtKB-EC"/>
</dbReference>
<evidence type="ECO:0000256" key="4">
    <source>
        <dbReference type="ARBA" id="ARBA00013244"/>
    </source>
</evidence>
<evidence type="ECO:0000256" key="1">
    <source>
        <dbReference type="ARBA" id="ARBA00004771"/>
    </source>
</evidence>
<dbReference type="OrthoDB" id="7440981at2"/>
<evidence type="ECO:0000313" key="12">
    <source>
        <dbReference type="EMBL" id="GBF57745.1"/>
    </source>
</evidence>
<evidence type="ECO:0000256" key="5">
    <source>
        <dbReference type="ARBA" id="ARBA00022679"/>
    </source>
</evidence>
<comment type="pathway">
    <text evidence="1">Glycerolipid metabolism; triacylglycerol biosynthesis.</text>
</comment>
<dbReference type="GO" id="GO:0019432">
    <property type="term" value="P:triglyceride biosynthetic process"/>
    <property type="evidence" value="ECO:0007669"/>
    <property type="project" value="UniProtKB-UniPathway"/>
</dbReference>
<feature type="region of interest" description="Disordered" evidence="9">
    <location>
        <begin position="167"/>
        <end position="188"/>
    </location>
</feature>
<evidence type="ECO:0000259" key="10">
    <source>
        <dbReference type="Pfam" id="PF03007"/>
    </source>
</evidence>
<dbReference type="GO" id="GO:0006071">
    <property type="term" value="P:glycerol metabolic process"/>
    <property type="evidence" value="ECO:0007669"/>
    <property type="project" value="UniProtKB-KW"/>
</dbReference>
<dbReference type="GO" id="GO:0071731">
    <property type="term" value="P:response to nitric oxide"/>
    <property type="evidence" value="ECO:0007669"/>
    <property type="project" value="TreeGrafter"/>
</dbReference>